<dbReference type="AlphaFoldDB" id="A0A2P2QAS8"/>
<reference evidence="1" key="1">
    <citation type="submission" date="2018-02" db="EMBL/GenBank/DDBJ databases">
        <title>Rhizophora mucronata_Transcriptome.</title>
        <authorList>
            <person name="Meera S.P."/>
            <person name="Sreeshan A."/>
            <person name="Augustine A."/>
        </authorList>
    </citation>
    <scope>NUCLEOTIDE SEQUENCE</scope>
    <source>
        <tissue evidence="1">Leaf</tissue>
    </source>
</reference>
<evidence type="ECO:0000313" key="1">
    <source>
        <dbReference type="EMBL" id="MBX64009.1"/>
    </source>
</evidence>
<organism evidence="1">
    <name type="scientific">Rhizophora mucronata</name>
    <name type="common">Asiatic mangrove</name>
    <dbReference type="NCBI Taxonomy" id="61149"/>
    <lineage>
        <taxon>Eukaryota</taxon>
        <taxon>Viridiplantae</taxon>
        <taxon>Streptophyta</taxon>
        <taxon>Embryophyta</taxon>
        <taxon>Tracheophyta</taxon>
        <taxon>Spermatophyta</taxon>
        <taxon>Magnoliopsida</taxon>
        <taxon>eudicotyledons</taxon>
        <taxon>Gunneridae</taxon>
        <taxon>Pentapetalae</taxon>
        <taxon>rosids</taxon>
        <taxon>fabids</taxon>
        <taxon>Malpighiales</taxon>
        <taxon>Rhizophoraceae</taxon>
        <taxon>Rhizophora</taxon>
    </lineage>
</organism>
<dbReference type="EMBL" id="GGEC01083525">
    <property type="protein sequence ID" value="MBX64009.1"/>
    <property type="molecule type" value="Transcribed_RNA"/>
</dbReference>
<accession>A0A2P2QAS8</accession>
<name>A0A2P2QAS8_RHIMU</name>
<proteinExistence type="predicted"/>
<sequence>MPPVKPAYSCIPICRLGMQQESDFVAPPPPCPASTVLRFDW</sequence>
<protein>
    <submittedName>
        <fullName evidence="1">Uncharacterized protein</fullName>
    </submittedName>
</protein>